<dbReference type="Proteomes" id="UP000035682">
    <property type="component" value="Unplaced"/>
</dbReference>
<evidence type="ECO:0000313" key="13">
    <source>
        <dbReference type="EMBL" id="CEF70443.1"/>
    </source>
</evidence>
<feature type="transmembrane region" description="Helical" evidence="10">
    <location>
        <begin position="553"/>
        <end position="573"/>
    </location>
</feature>
<comment type="similarity">
    <text evidence="10">Belongs to the chloride channel (TC 2.A.49) family.</text>
</comment>
<evidence type="ECO:0000256" key="7">
    <source>
        <dbReference type="ARBA" id="ARBA00023136"/>
    </source>
</evidence>
<dbReference type="OMA" id="YHRRIAF"/>
<dbReference type="STRING" id="34506.A0A090LS66"/>
<feature type="transmembrane region" description="Helical" evidence="10">
    <location>
        <begin position="375"/>
        <end position="392"/>
    </location>
</feature>
<evidence type="ECO:0000313" key="15">
    <source>
        <dbReference type="WBParaSite" id="SRAE_2000507500.1"/>
    </source>
</evidence>
<keyword evidence="9" id="KW-0129">CBS domain</keyword>
<protein>
    <recommendedName>
        <fullName evidence="10">Chloride channel protein</fullName>
    </recommendedName>
</protein>
<dbReference type="WBParaSite" id="SRAE_2000507500.1">
    <property type="protein sequence ID" value="SRAE_2000507500.1"/>
    <property type="gene ID" value="WBGene00265328"/>
</dbReference>
<evidence type="ECO:0000256" key="9">
    <source>
        <dbReference type="PROSITE-ProRule" id="PRU00703"/>
    </source>
</evidence>
<reference evidence="15" key="2">
    <citation type="submission" date="2020-12" db="UniProtKB">
        <authorList>
            <consortium name="WormBaseParasite"/>
        </authorList>
    </citation>
    <scope>IDENTIFICATION</scope>
</reference>
<dbReference type="SUPFAM" id="SSF54631">
    <property type="entry name" value="CBS-domain pair"/>
    <property type="match status" value="1"/>
</dbReference>
<feature type="transmembrane region" description="Helical" evidence="10">
    <location>
        <begin position="489"/>
        <end position="507"/>
    </location>
</feature>
<evidence type="ECO:0000256" key="2">
    <source>
        <dbReference type="ARBA" id="ARBA00022448"/>
    </source>
</evidence>
<dbReference type="InterPro" id="IPR046342">
    <property type="entry name" value="CBS_dom_sf"/>
</dbReference>
<dbReference type="CTD" id="36382821"/>
<feature type="compositionally biased region" description="Basic and acidic residues" evidence="11">
    <location>
        <begin position="832"/>
        <end position="842"/>
    </location>
</feature>
<feature type="transmembrane region" description="Helical" evidence="10">
    <location>
        <begin position="139"/>
        <end position="163"/>
    </location>
</feature>
<dbReference type="PANTHER" id="PTHR45720:SF5">
    <property type="entry name" value="CHLORIDE CHANNEL PROTEIN"/>
    <property type="match status" value="1"/>
</dbReference>
<dbReference type="Pfam" id="PF00571">
    <property type="entry name" value="CBS"/>
    <property type="match status" value="1"/>
</dbReference>
<dbReference type="eggNOG" id="KOG0476">
    <property type="taxonomic scope" value="Eukaryota"/>
</dbReference>
<feature type="compositionally biased region" description="Basic and acidic residues" evidence="11">
    <location>
        <begin position="16"/>
        <end position="38"/>
    </location>
</feature>
<keyword evidence="2 10" id="KW-0813">Transport</keyword>
<keyword evidence="7 10" id="KW-0472">Membrane</keyword>
<comment type="subcellular location">
    <subcellularLocation>
        <location evidence="1 10">Membrane</location>
        <topology evidence="1 10">Multi-pass membrane protein</topology>
    </subcellularLocation>
</comment>
<feature type="domain" description="CBS" evidence="12">
    <location>
        <begin position="609"/>
        <end position="671"/>
    </location>
</feature>
<gene>
    <name evidence="13 15 16" type="ORF">SRAE_2000507500</name>
</gene>
<dbReference type="InterPro" id="IPR001807">
    <property type="entry name" value="ClC"/>
</dbReference>
<dbReference type="InterPro" id="IPR000644">
    <property type="entry name" value="CBS_dom"/>
</dbReference>
<evidence type="ECO:0000256" key="10">
    <source>
        <dbReference type="RuleBase" id="RU361221"/>
    </source>
</evidence>
<evidence type="ECO:0000256" key="1">
    <source>
        <dbReference type="ARBA" id="ARBA00004141"/>
    </source>
</evidence>
<dbReference type="SUPFAM" id="SSF81340">
    <property type="entry name" value="Clc chloride channel"/>
    <property type="match status" value="1"/>
</dbReference>
<feature type="compositionally biased region" description="Basic and acidic residues" evidence="11">
    <location>
        <begin position="856"/>
        <end position="881"/>
    </location>
</feature>
<dbReference type="Pfam" id="PF00654">
    <property type="entry name" value="Voltage_CLC"/>
    <property type="match status" value="1"/>
</dbReference>
<dbReference type="RefSeq" id="XP_024509640.1">
    <property type="nucleotide sequence ID" value="XM_024644040.1"/>
</dbReference>
<evidence type="ECO:0000313" key="14">
    <source>
        <dbReference type="Proteomes" id="UP000035682"/>
    </source>
</evidence>
<dbReference type="PROSITE" id="PS51371">
    <property type="entry name" value="CBS"/>
    <property type="match status" value="1"/>
</dbReference>
<evidence type="ECO:0000256" key="6">
    <source>
        <dbReference type="ARBA" id="ARBA00023065"/>
    </source>
</evidence>
<evidence type="ECO:0000256" key="4">
    <source>
        <dbReference type="ARBA" id="ARBA00022737"/>
    </source>
</evidence>
<feature type="compositionally biased region" description="Polar residues" evidence="11">
    <location>
        <begin position="843"/>
        <end position="854"/>
    </location>
</feature>
<accession>A0A090LS66</accession>
<keyword evidence="3 10" id="KW-0812">Transmembrane</keyword>
<dbReference type="SMART" id="SM00116">
    <property type="entry name" value="CBS"/>
    <property type="match status" value="2"/>
</dbReference>
<dbReference type="GO" id="GO:0005886">
    <property type="term" value="C:plasma membrane"/>
    <property type="evidence" value="ECO:0007669"/>
    <property type="project" value="TreeGrafter"/>
</dbReference>
<evidence type="ECO:0000256" key="8">
    <source>
        <dbReference type="ARBA" id="ARBA00023214"/>
    </source>
</evidence>
<comment type="caution">
    <text evidence="10">Lacks conserved residue(s) required for the propagation of feature annotation.</text>
</comment>
<evidence type="ECO:0000256" key="3">
    <source>
        <dbReference type="ARBA" id="ARBA00022692"/>
    </source>
</evidence>
<dbReference type="InterPro" id="IPR014743">
    <property type="entry name" value="Cl-channel_core"/>
</dbReference>
<dbReference type="CDD" id="cd03683">
    <property type="entry name" value="ClC_1_like"/>
    <property type="match status" value="1"/>
</dbReference>
<dbReference type="InterPro" id="IPR050970">
    <property type="entry name" value="Cl_channel_volt-gated"/>
</dbReference>
<dbReference type="CDD" id="cd04591">
    <property type="entry name" value="CBS_pair_voltage-gated_CLC_euk_bac"/>
    <property type="match status" value="1"/>
</dbReference>
<dbReference type="FunFam" id="1.10.3080.10:FF:000020">
    <property type="entry name" value="Chloride channel protein"/>
    <property type="match status" value="1"/>
</dbReference>
<dbReference type="AlphaFoldDB" id="A0A090LS66"/>
<feature type="transmembrane region" description="Helical" evidence="10">
    <location>
        <begin position="519"/>
        <end position="546"/>
    </location>
</feature>
<evidence type="ECO:0000256" key="5">
    <source>
        <dbReference type="ARBA" id="ARBA00022989"/>
    </source>
</evidence>
<reference evidence="13 14" key="1">
    <citation type="submission" date="2014-09" db="EMBL/GenBank/DDBJ databases">
        <authorList>
            <person name="Martin A.A."/>
        </authorList>
    </citation>
    <scope>NUCLEOTIDE SEQUENCE</scope>
    <source>
        <strain evidence="14">ED321</strain>
        <strain evidence="13">ED321 Heterogonic</strain>
    </source>
</reference>
<feature type="region of interest" description="Disordered" evidence="11">
    <location>
        <begin position="828"/>
        <end position="881"/>
    </location>
</feature>
<dbReference type="GeneID" id="36382821"/>
<evidence type="ECO:0000259" key="12">
    <source>
        <dbReference type="PROSITE" id="PS51371"/>
    </source>
</evidence>
<name>A0A090LS66_STRRB</name>
<dbReference type="Gene3D" id="1.10.3080.10">
    <property type="entry name" value="Clc chloride channel"/>
    <property type="match status" value="1"/>
</dbReference>
<feature type="transmembrane region" description="Helical" evidence="10">
    <location>
        <begin position="461"/>
        <end position="482"/>
    </location>
</feature>
<keyword evidence="14" id="KW-1185">Reference proteome</keyword>
<feature type="transmembrane region" description="Helical" evidence="10">
    <location>
        <begin position="333"/>
        <end position="354"/>
    </location>
</feature>
<dbReference type="EMBL" id="LN609529">
    <property type="protein sequence ID" value="CEF70443.1"/>
    <property type="molecule type" value="Genomic_DNA"/>
</dbReference>
<dbReference type="PANTHER" id="PTHR45720">
    <property type="entry name" value="CHLORIDE CHANNEL PROTEIN 2"/>
    <property type="match status" value="1"/>
</dbReference>
<feature type="transmembrane region" description="Helical" evidence="10">
    <location>
        <begin position="97"/>
        <end position="118"/>
    </location>
</feature>
<dbReference type="Gene3D" id="3.10.580.10">
    <property type="entry name" value="CBS-domain"/>
    <property type="match status" value="2"/>
</dbReference>
<dbReference type="WormBase" id="SRAE_2000507500">
    <property type="protein sequence ID" value="SRP08010"/>
    <property type="gene ID" value="WBGene00265328"/>
</dbReference>
<dbReference type="PRINTS" id="PR00762">
    <property type="entry name" value="CLCHANNEL"/>
</dbReference>
<sequence>MIIAVMDEPLMPTSQDRSDSENEHSRFQVNRVRSEELTNRGSKDMNCIVDIKENELKEEEEEEDSIDFTDKRSQTETWKQFFSRHRKNIFNFFIEDWGISAMLGIITAILSISLDVGIEYLLHLKVMIYDNALSHDASLAFFSWVFYVTALITIASLFCQYVSKQAIGSGIPEVKVIMNGFDLPNYLTFKTLISKTVGLLFTLGSGFPVGKEGPFVHMGAIVGALLMKCTHALKQLGFYDNFEGRKIEILSSGCAVGIACTFSAPAGAVLYGIESTHKYFAVKNYWRAFFATTCSALVFRFANAAIIPPHIAGTITAYYQTYFPNEVFLVEELPVFALIGVLSGIFGALFVYINRQICVFKMKNKIFKKIFGDNNTIKFTVFMAIVVGLITYPEGFGSLIAGKLSYRETLADFISNCSMTISYNGTDRGCNMDIINRWSSSDYFIRQDDLYETNPNVIQTLLGYLIINYFLVAICITLAIPAGIFVPSFVIGACGGRIIGEMMALLFPEGIRGLGAPQIYPGLYAVVGAAAYTGSVTHSLSIAVIVCETTGQLSPLLPVLIALMVGNAISSFLQPSIYESIIIIKKYPHLAELPPSRISVHTMKIDKIMIKDVVCITKSTTYGQLREILRETSHLRSYPIVTDMENKILLGSVSRKYLIFHFNSNCGFEPSIITEKRKSRTASELFGGYRRNSGTPNNILNDRSLNGSHLLSISPLHNDNSHGIRSPLAPLIRRHQEENSVTNNLTIVDQLLQLRKPINIEEVAIDPAPFQMVLGTSLYKVHTLFSLLGLNHSYVTHHGRLVGVVSLRELRQALAHVYTRGAVAPTRKKKTKEYELVSRTEPNDSTTTNLNTGQEEVEKKDKTKDKKKEDNDNEETKSLLD</sequence>
<dbReference type="GO" id="GO:0005247">
    <property type="term" value="F:voltage-gated chloride channel activity"/>
    <property type="evidence" value="ECO:0007669"/>
    <property type="project" value="TreeGrafter"/>
</dbReference>
<proteinExistence type="inferred from homology"/>
<keyword evidence="5 10" id="KW-1133">Transmembrane helix</keyword>
<keyword evidence="6 10" id="KW-0406">Ion transport</keyword>
<evidence type="ECO:0000256" key="11">
    <source>
        <dbReference type="SAM" id="MobiDB-lite"/>
    </source>
</evidence>
<organism evidence="13">
    <name type="scientific">Strongyloides ratti</name>
    <name type="common">Parasitic roundworm</name>
    <dbReference type="NCBI Taxonomy" id="34506"/>
    <lineage>
        <taxon>Eukaryota</taxon>
        <taxon>Metazoa</taxon>
        <taxon>Ecdysozoa</taxon>
        <taxon>Nematoda</taxon>
        <taxon>Chromadorea</taxon>
        <taxon>Rhabditida</taxon>
        <taxon>Tylenchina</taxon>
        <taxon>Panagrolaimomorpha</taxon>
        <taxon>Strongyloidoidea</taxon>
        <taxon>Strongyloididae</taxon>
        <taxon>Strongyloides</taxon>
    </lineage>
</organism>
<keyword evidence="4" id="KW-0677">Repeat</keyword>
<keyword evidence="8 10" id="KW-0868">Chloride</keyword>
<dbReference type="OrthoDB" id="4564at2759"/>
<evidence type="ECO:0000313" key="16">
    <source>
        <dbReference type="WormBase" id="SRAE_2000507500"/>
    </source>
</evidence>
<feature type="region of interest" description="Disordered" evidence="11">
    <location>
        <begin position="1"/>
        <end position="38"/>
    </location>
</feature>